<gene>
    <name evidence="1" type="ORF">CFOL_v3_04923</name>
</gene>
<evidence type="ECO:0000313" key="2">
    <source>
        <dbReference type="Proteomes" id="UP000187406"/>
    </source>
</evidence>
<comment type="caution">
    <text evidence="1">The sequence shown here is derived from an EMBL/GenBank/DDBJ whole genome shotgun (WGS) entry which is preliminary data.</text>
</comment>
<proteinExistence type="predicted"/>
<accession>A0A1Q3B057</accession>
<protein>
    <submittedName>
        <fullName evidence="1">UBN2_2 domain-containing protein</fullName>
    </submittedName>
</protein>
<dbReference type="AlphaFoldDB" id="A0A1Q3B057"/>
<organism evidence="1 2">
    <name type="scientific">Cephalotus follicularis</name>
    <name type="common">Albany pitcher plant</name>
    <dbReference type="NCBI Taxonomy" id="3775"/>
    <lineage>
        <taxon>Eukaryota</taxon>
        <taxon>Viridiplantae</taxon>
        <taxon>Streptophyta</taxon>
        <taxon>Embryophyta</taxon>
        <taxon>Tracheophyta</taxon>
        <taxon>Spermatophyta</taxon>
        <taxon>Magnoliopsida</taxon>
        <taxon>eudicotyledons</taxon>
        <taxon>Gunneridae</taxon>
        <taxon>Pentapetalae</taxon>
        <taxon>rosids</taxon>
        <taxon>fabids</taxon>
        <taxon>Oxalidales</taxon>
        <taxon>Cephalotaceae</taxon>
        <taxon>Cephalotus</taxon>
    </lineage>
</organism>
<dbReference type="EMBL" id="BDDD01000199">
    <property type="protein sequence ID" value="GAV61396.1"/>
    <property type="molecule type" value="Genomic_DNA"/>
</dbReference>
<evidence type="ECO:0000313" key="1">
    <source>
        <dbReference type="EMBL" id="GAV61396.1"/>
    </source>
</evidence>
<dbReference type="PANTHER" id="PTHR35317">
    <property type="entry name" value="OS04G0629600 PROTEIN"/>
    <property type="match status" value="1"/>
</dbReference>
<dbReference type="Pfam" id="PF14223">
    <property type="entry name" value="Retrotran_gag_2"/>
    <property type="match status" value="1"/>
</dbReference>
<sequence length="220" mass="25666">MASKNIIADLNKGEKLTGTNYDIWHKKMTFLLNEQELYEHLTTIMTRPSRRDLEVFETWSKKNRCACFTLLSCMHDDLIGSYEHCATAKEMWDQLMFDFGGTSVTRLRSLVLKFEMYKKDPKNSMTEHLRIMSAMIRDLKNAENALSDEQQVQTVIRSLPDSWVSMRQILTHNENIKNFADVSRHVELEAESEEATRATALFSQRGKRHGNWSKRKNKGK</sequence>
<dbReference type="PANTHER" id="PTHR35317:SF18">
    <property type="entry name" value="RNA-DIRECTED DNA POLYMERASE"/>
    <property type="match status" value="1"/>
</dbReference>
<keyword evidence="2" id="KW-1185">Reference proteome</keyword>
<reference evidence="2" key="1">
    <citation type="submission" date="2016-04" db="EMBL/GenBank/DDBJ databases">
        <title>Cephalotus genome sequencing.</title>
        <authorList>
            <person name="Fukushima K."/>
            <person name="Hasebe M."/>
            <person name="Fang X."/>
        </authorList>
    </citation>
    <scope>NUCLEOTIDE SEQUENCE [LARGE SCALE GENOMIC DNA]</scope>
    <source>
        <strain evidence="2">cv. St1</strain>
    </source>
</reference>
<name>A0A1Q3B057_CEPFO</name>
<dbReference type="Proteomes" id="UP000187406">
    <property type="component" value="Unassembled WGS sequence"/>
</dbReference>
<dbReference type="OrthoDB" id="1909174at2759"/>
<dbReference type="InParanoid" id="A0A1Q3B057"/>